<organism evidence="14 15">
    <name type="scientific">Kordia aestuariivivens</name>
    <dbReference type="NCBI Taxonomy" id="2759037"/>
    <lineage>
        <taxon>Bacteria</taxon>
        <taxon>Pseudomonadati</taxon>
        <taxon>Bacteroidota</taxon>
        <taxon>Flavobacteriia</taxon>
        <taxon>Flavobacteriales</taxon>
        <taxon>Flavobacteriaceae</taxon>
        <taxon>Kordia</taxon>
    </lineage>
</organism>
<proteinExistence type="inferred from homology"/>
<dbReference type="SMART" id="SM00487">
    <property type="entry name" value="DEXDc"/>
    <property type="match status" value="1"/>
</dbReference>
<comment type="caution">
    <text evidence="14">The sequence shown here is derived from an EMBL/GenBank/DDBJ whole genome shotgun (WGS) entry which is preliminary data.</text>
</comment>
<dbReference type="PANTHER" id="PTHR13710">
    <property type="entry name" value="DNA HELICASE RECQ FAMILY MEMBER"/>
    <property type="match status" value="1"/>
</dbReference>
<dbReference type="InterPro" id="IPR011545">
    <property type="entry name" value="DEAD/DEAH_box_helicase_dom"/>
</dbReference>
<gene>
    <name evidence="14" type="ORF">H2O64_04455</name>
</gene>
<dbReference type="InterPro" id="IPR027417">
    <property type="entry name" value="P-loop_NTPase"/>
</dbReference>
<dbReference type="NCBIfam" id="TIGR00614">
    <property type="entry name" value="recQ_fam"/>
    <property type="match status" value="1"/>
</dbReference>
<comment type="similarity">
    <text evidence="1">Belongs to the helicase family. RecQ subfamily.</text>
</comment>
<evidence type="ECO:0000256" key="1">
    <source>
        <dbReference type="ARBA" id="ARBA00005446"/>
    </source>
</evidence>
<dbReference type="Pfam" id="PF00580">
    <property type="entry name" value="UvrD-helicase"/>
    <property type="match status" value="2"/>
</dbReference>
<dbReference type="PROSITE" id="PS51192">
    <property type="entry name" value="HELICASE_ATP_BIND_1"/>
    <property type="match status" value="1"/>
</dbReference>
<evidence type="ECO:0000256" key="9">
    <source>
        <dbReference type="ARBA" id="ARBA00034808"/>
    </source>
</evidence>
<keyword evidence="5 10" id="KW-0067">ATP-binding</keyword>
<dbReference type="SUPFAM" id="SSF52540">
    <property type="entry name" value="P-loop containing nucleoside triphosphate hydrolases"/>
    <property type="match status" value="2"/>
</dbReference>
<evidence type="ECO:0000259" key="12">
    <source>
        <dbReference type="PROSITE" id="PS51194"/>
    </source>
</evidence>
<name>A0ABR7Q5S1_9FLAO</name>
<dbReference type="PANTHER" id="PTHR13710:SF105">
    <property type="entry name" value="ATP-DEPENDENT DNA HELICASE Q1"/>
    <property type="match status" value="1"/>
</dbReference>
<dbReference type="InterPro" id="IPR027785">
    <property type="entry name" value="UvrD-like_helicase_C"/>
</dbReference>
<evidence type="ECO:0000313" key="14">
    <source>
        <dbReference type="EMBL" id="MBC8753909.1"/>
    </source>
</evidence>
<keyword evidence="15" id="KW-1185">Reference proteome</keyword>
<dbReference type="PROSITE" id="PS51194">
    <property type="entry name" value="HELICASE_CTER"/>
    <property type="match status" value="1"/>
</dbReference>
<dbReference type="PROSITE" id="PS51198">
    <property type="entry name" value="UVRD_HELICASE_ATP_BIND"/>
    <property type="match status" value="1"/>
</dbReference>
<dbReference type="PROSITE" id="PS00690">
    <property type="entry name" value="DEAH_ATP_HELICASE"/>
    <property type="match status" value="1"/>
</dbReference>
<evidence type="ECO:0000256" key="4">
    <source>
        <dbReference type="ARBA" id="ARBA00022806"/>
    </source>
</evidence>
<dbReference type="Gene3D" id="3.40.50.300">
    <property type="entry name" value="P-loop containing nucleotide triphosphate hydrolases"/>
    <property type="match status" value="5"/>
</dbReference>
<dbReference type="Proteomes" id="UP000619238">
    <property type="component" value="Unassembled WGS sequence"/>
</dbReference>
<dbReference type="GO" id="GO:0003678">
    <property type="term" value="F:DNA helicase activity"/>
    <property type="evidence" value="ECO:0007669"/>
    <property type="project" value="UniProtKB-EC"/>
</dbReference>
<evidence type="ECO:0000259" key="11">
    <source>
        <dbReference type="PROSITE" id="PS51192"/>
    </source>
</evidence>
<comment type="catalytic activity">
    <reaction evidence="8">
        <text>Couples ATP hydrolysis with the unwinding of duplex DNA by translocating in the 3'-5' direction.</text>
        <dbReference type="EC" id="5.6.2.4"/>
    </reaction>
</comment>
<reference evidence="14 15" key="1">
    <citation type="submission" date="2020-07" db="EMBL/GenBank/DDBJ databases">
        <title>Description of Kordia aestuariivivens sp. nov., isolated from a tidal flat.</title>
        <authorList>
            <person name="Park S."/>
            <person name="Yoon J.-H."/>
        </authorList>
    </citation>
    <scope>NUCLEOTIDE SEQUENCE [LARGE SCALE GENOMIC DNA]</scope>
    <source>
        <strain evidence="14 15">YSTF-M3</strain>
    </source>
</reference>
<dbReference type="RefSeq" id="WP_187560943.1">
    <property type="nucleotide sequence ID" value="NZ_JACGWS010000002.1"/>
</dbReference>
<evidence type="ECO:0000256" key="5">
    <source>
        <dbReference type="ARBA" id="ARBA00022840"/>
    </source>
</evidence>
<keyword evidence="6" id="KW-0238">DNA-binding</keyword>
<evidence type="ECO:0000313" key="15">
    <source>
        <dbReference type="Proteomes" id="UP000619238"/>
    </source>
</evidence>
<dbReference type="Pfam" id="PF00271">
    <property type="entry name" value="Helicase_C"/>
    <property type="match status" value="1"/>
</dbReference>
<dbReference type="EC" id="5.6.2.4" evidence="9"/>
<dbReference type="CDD" id="cd18809">
    <property type="entry name" value="SF1_C_RecD"/>
    <property type="match status" value="1"/>
</dbReference>
<feature type="domain" description="Helicase C-terminal" evidence="12">
    <location>
        <begin position="484"/>
        <end position="631"/>
    </location>
</feature>
<dbReference type="InterPro" id="IPR004589">
    <property type="entry name" value="DNA_helicase_ATP-dep_RecQ"/>
</dbReference>
<dbReference type="Pfam" id="PF00270">
    <property type="entry name" value="DEAD"/>
    <property type="match status" value="1"/>
</dbReference>
<dbReference type="InterPro" id="IPR014001">
    <property type="entry name" value="Helicase_ATP-bd"/>
</dbReference>
<evidence type="ECO:0000256" key="8">
    <source>
        <dbReference type="ARBA" id="ARBA00034617"/>
    </source>
</evidence>
<evidence type="ECO:0000256" key="7">
    <source>
        <dbReference type="ARBA" id="ARBA00023235"/>
    </source>
</evidence>
<keyword evidence="2 10" id="KW-0547">Nucleotide-binding</keyword>
<feature type="binding site" evidence="10">
    <location>
        <begin position="1062"/>
        <end position="1069"/>
    </location>
    <ligand>
        <name>ATP</name>
        <dbReference type="ChEBI" id="CHEBI:30616"/>
    </ligand>
</feature>
<dbReference type="InterPro" id="IPR036397">
    <property type="entry name" value="RNaseH_sf"/>
</dbReference>
<evidence type="ECO:0000259" key="13">
    <source>
        <dbReference type="PROSITE" id="PS51198"/>
    </source>
</evidence>
<feature type="domain" description="UvrD-like helicase ATP-binding" evidence="13">
    <location>
        <begin position="1041"/>
        <end position="1385"/>
    </location>
</feature>
<keyword evidence="4 10" id="KW-0347">Helicase</keyword>
<dbReference type="CDD" id="cd17932">
    <property type="entry name" value="DEXQc_UvrD"/>
    <property type="match status" value="1"/>
</dbReference>
<evidence type="ECO:0000256" key="10">
    <source>
        <dbReference type="PROSITE-ProRule" id="PRU00560"/>
    </source>
</evidence>
<dbReference type="Pfam" id="PF13538">
    <property type="entry name" value="UvrD_C_2"/>
    <property type="match status" value="1"/>
</dbReference>
<evidence type="ECO:0000256" key="2">
    <source>
        <dbReference type="ARBA" id="ARBA00022741"/>
    </source>
</evidence>
<dbReference type="InterPro" id="IPR014016">
    <property type="entry name" value="UvrD-like_ATP-bd"/>
</dbReference>
<accession>A0ABR7Q5S1</accession>
<dbReference type="InterPro" id="IPR001650">
    <property type="entry name" value="Helicase_C-like"/>
</dbReference>
<dbReference type="Gene3D" id="3.30.420.10">
    <property type="entry name" value="Ribonuclease H-like superfamily/Ribonuclease H"/>
    <property type="match status" value="1"/>
</dbReference>
<dbReference type="GO" id="GO:0016787">
    <property type="term" value="F:hydrolase activity"/>
    <property type="evidence" value="ECO:0007669"/>
    <property type="project" value="UniProtKB-KW"/>
</dbReference>
<dbReference type="InterPro" id="IPR012337">
    <property type="entry name" value="RNaseH-like_sf"/>
</dbReference>
<evidence type="ECO:0000256" key="3">
    <source>
        <dbReference type="ARBA" id="ARBA00022801"/>
    </source>
</evidence>
<sequence>MNTKILYIDLETTLQGKIKDVGALFNRQELHGNDFAKLTTWIQEADYICGHNIVAHDIPILKKKLGVEIFHHKKLVDTLLWSPIIFNENPYHKLVKGYKIVNDSDYNNPLSDCKLTKILLSEELNAFNTLKDVEKMLYSVLLSKSKNYAGFLELTSFRSNNIFDQIPLKELFKDTICNTTNITEIAQKKPIELAYAFSLIRAKESSILPNWVQKTFPETQRVLDVMRFNFCGKTNCNYCNTNLNPRKALETYFGYDNFRSFDPNEAISLQEKTVSAGLGPASFVAVFPTGGGKSLTFQLPALMKGDSVRQLTVVISPLVSLMKDQVDNLERKFGITKAIAINGLLSPLERQDAIERVENGDIQLLYISPESLRSPTILRILRERSIARFVIDEAHCFSSWGQDFRVDYLYIGNFIKSLEAERLYTRIPVSCFTATAKPQVIEDIKAYFQSKLNIQLKEYVTRASRVNLKYEVIDIKDPNQKMASLFSVLDRCEKPAIIYASRTKRVEEIHRLITEANFEATYFHGKLNKDVKTLHMDAFMNGSKDIIVATSAFGMGVDKDDIKSVIHYNISDSLENYVQEAGRAGRDEKIEAKCYILFNEDDLNKHFSLLQQTKINQKEIQQVWQALKYLSKYRISKKISNSALEIAQKAGWDTEIKDLETKVKTSIAALEDRGFLKRKQNSSRVFANSLLVPNLKKALNKLHENTTVTETQIDQCSRVLQRIIKDDECRVDYLSDRTGLTLKEIRNVIDILRELQILGDARDLTAFISLVQSANGSKNILQRYLKLEVALQQFLTKDLKISMRALNQNLLDKGVEKTSITSIKNILNYWEIRRFIDKRRIDRDTETYQIKVKNNEAIAKDIQLRHELAVDSLEILIKLYTAQQNQITNQDKRDLPVGFSMLGLKKQNESSGFFGETKNATIKQYERALLFLNQIKSIQLEGGFMVFYNRFNIEDIDDSIPRFTKDNFEKMDTHYRQRTEQIHIVGEYAKRRLQNYESAITFVNNYFSQSYDEFIRTYFPRRKTEISRPVSPKRFEEILGKLDVDQIKIVNDGNSDNILVLAGPGSGKTKVLVHKIASLLLLEDIKPEQFLMLTFSKAASLEFRSRAYELVPEYAGFIKITTFHGFCFQLLGQLGDLEKSQNIIKDCIQAIKDDEIDITSIENKSVLLLDEFQDINAEEWELIQLIIEKSEKIKVIAVGDDDQNIYEFRGSSNKHMLSFQRKPKTVTYKLIKNYRSSAEIVEFNNELLQSIPMRLKDQTLVSVKDPSSSKIKLIRYTSKYLEKSLVDQLIADDYPGTRAVLVRTNKQALMVQTFLKSAGQKTKLITGLQGFRLADLYELRSFTAQLQKNKNDGGFILESLWNKAKRIFSIQHETSIHLETCLAVISKFEVNYPKYRLLVDWYDYIREINMEDAINADVNAIIIATMHKSKGKEFDHVYLLLEDFNFAEIASKRALYVGCSRAKESLQLHCNAAFFDEFKSKALKFIDFTGVTQQPSNFEIVLGHKDIYLKSQKGYGVPNRISTLVSGEKLKKDIVKFSTNEALGLAKMNNGNISIFSKGFMEKTHAIFEKDGYQMISGSVEYLVFWYDKDEEKEYKIVLPRLSFTKTSTEN</sequence>
<feature type="domain" description="Helicase ATP-binding" evidence="11">
    <location>
        <begin position="274"/>
        <end position="454"/>
    </location>
</feature>
<dbReference type="SUPFAM" id="SSF53098">
    <property type="entry name" value="Ribonuclease H-like"/>
    <property type="match status" value="1"/>
</dbReference>
<keyword evidence="7" id="KW-0413">Isomerase</keyword>
<dbReference type="EMBL" id="JACGWS010000002">
    <property type="protein sequence ID" value="MBC8753909.1"/>
    <property type="molecule type" value="Genomic_DNA"/>
</dbReference>
<keyword evidence="3 10" id="KW-0378">Hydrolase</keyword>
<protein>
    <recommendedName>
        <fullName evidence="9">DNA 3'-5' helicase</fullName>
        <ecNumber evidence="9">5.6.2.4</ecNumber>
    </recommendedName>
</protein>
<evidence type="ECO:0000256" key="6">
    <source>
        <dbReference type="ARBA" id="ARBA00023125"/>
    </source>
</evidence>
<dbReference type="InterPro" id="IPR002464">
    <property type="entry name" value="DNA/RNA_helicase_DEAH_CS"/>
</dbReference>
<dbReference type="SMART" id="SM00490">
    <property type="entry name" value="HELICc"/>
    <property type="match status" value="1"/>
</dbReference>